<dbReference type="EMBL" id="AOIU01000036">
    <property type="protein sequence ID" value="ELZ22287.1"/>
    <property type="molecule type" value="Genomic_DNA"/>
</dbReference>
<feature type="binding site" evidence="8">
    <location>
        <position position="40"/>
    </location>
    <ligand>
        <name>GTP</name>
        <dbReference type="ChEBI" id="CHEBI:37565"/>
    </ligand>
</feature>
<evidence type="ECO:0000313" key="12">
    <source>
        <dbReference type="Proteomes" id="UP000011626"/>
    </source>
</evidence>
<dbReference type="InterPro" id="IPR013482">
    <property type="entry name" value="Molybde_CF_guanTrfase"/>
</dbReference>
<proteinExistence type="inferred from homology"/>
<evidence type="ECO:0000256" key="2">
    <source>
        <dbReference type="ARBA" id="ARBA00022679"/>
    </source>
</evidence>
<keyword evidence="4 8" id="KW-0547">Nucleotide-binding</keyword>
<dbReference type="Pfam" id="PF12804">
    <property type="entry name" value="NTP_transf_3"/>
    <property type="match status" value="1"/>
</dbReference>
<evidence type="ECO:0000259" key="10">
    <source>
        <dbReference type="Pfam" id="PF12804"/>
    </source>
</evidence>
<dbReference type="eggNOG" id="arCOG01872">
    <property type="taxonomic scope" value="Archaea"/>
</dbReference>
<comment type="subcellular location">
    <subcellularLocation>
        <location evidence="8">Cytoplasm</location>
    </subcellularLocation>
</comment>
<feature type="binding site" evidence="8">
    <location>
        <position position="93"/>
    </location>
    <ligand>
        <name>GTP</name>
        <dbReference type="ChEBI" id="CHEBI:37565"/>
    </ligand>
</feature>
<feature type="binding site" evidence="8">
    <location>
        <position position="122"/>
    </location>
    <ligand>
        <name>GTP</name>
        <dbReference type="ChEBI" id="CHEBI:37565"/>
    </ligand>
</feature>
<evidence type="ECO:0000256" key="9">
    <source>
        <dbReference type="SAM" id="MobiDB-lite"/>
    </source>
</evidence>
<dbReference type="STRING" id="797114.C475_17283"/>
<feature type="domain" description="MobA-like NTP transferase" evidence="10">
    <location>
        <begin position="24"/>
        <end position="178"/>
    </location>
</feature>
<evidence type="ECO:0000256" key="4">
    <source>
        <dbReference type="ARBA" id="ARBA00022741"/>
    </source>
</evidence>
<protein>
    <recommendedName>
        <fullName evidence="8">Probable molybdenum cofactor guanylyltransferase</fullName>
        <shortName evidence="8">MoCo guanylyltransferase</shortName>
        <ecNumber evidence="8">2.7.7.77</ecNumber>
    </recommendedName>
    <alternativeName>
        <fullName evidence="8">GTP:molybdopterin guanylyltransferase</fullName>
    </alternativeName>
    <alternativeName>
        <fullName evidence="8">Mo-MPT guanylyltransferase</fullName>
    </alternativeName>
    <alternativeName>
        <fullName evidence="8">Molybdopterin guanylyltransferase</fullName>
    </alternativeName>
    <alternativeName>
        <fullName evidence="8">Molybdopterin-guanine dinucleotide synthase</fullName>
        <shortName evidence="8">MGD synthase</shortName>
    </alternativeName>
</protein>
<dbReference type="Gene3D" id="3.90.550.10">
    <property type="entry name" value="Spore Coat Polysaccharide Biosynthesis Protein SpsA, Chain A"/>
    <property type="match status" value="1"/>
</dbReference>
<evidence type="ECO:0000256" key="6">
    <source>
        <dbReference type="ARBA" id="ARBA00023134"/>
    </source>
</evidence>
<dbReference type="EC" id="2.7.7.77" evidence="8"/>
<comment type="function">
    <text evidence="8">Transfers a GMP moiety from GTP to Mo-molybdopterin (Mo-MPT) cofactor (Moco or molybdenum cofactor) to form Mo-molybdopterin guanine dinucleotide (Mo-MGD) cofactor.</text>
</comment>
<dbReference type="GO" id="GO:0061603">
    <property type="term" value="F:molybdenum cofactor guanylyltransferase activity"/>
    <property type="evidence" value="ECO:0007669"/>
    <property type="project" value="UniProtKB-EC"/>
</dbReference>
<keyword evidence="5 8" id="KW-0460">Magnesium</keyword>
<comment type="similarity">
    <text evidence="8">Belongs to the MobA family.</text>
</comment>
<comment type="cofactor">
    <cofactor evidence="8">
        <name>Mg(2+)</name>
        <dbReference type="ChEBI" id="CHEBI:18420"/>
    </cofactor>
</comment>
<dbReference type="GO" id="GO:0006777">
    <property type="term" value="P:Mo-molybdopterin cofactor biosynthetic process"/>
    <property type="evidence" value="ECO:0007669"/>
    <property type="project" value="UniProtKB-KW"/>
</dbReference>
<feature type="binding site" evidence="8">
    <location>
        <begin position="27"/>
        <end position="29"/>
    </location>
    <ligand>
        <name>GTP</name>
        <dbReference type="ChEBI" id="CHEBI:37565"/>
    </ligand>
</feature>
<organism evidence="11 12">
    <name type="scientific">Halosimplex carlsbadense 2-9-1</name>
    <dbReference type="NCBI Taxonomy" id="797114"/>
    <lineage>
        <taxon>Archaea</taxon>
        <taxon>Methanobacteriati</taxon>
        <taxon>Methanobacteriota</taxon>
        <taxon>Stenosarchaea group</taxon>
        <taxon>Halobacteria</taxon>
        <taxon>Halobacteriales</taxon>
        <taxon>Haloarculaceae</taxon>
        <taxon>Halosimplex</taxon>
    </lineage>
</organism>
<keyword evidence="12" id="KW-1185">Reference proteome</keyword>
<dbReference type="GO" id="GO:0005525">
    <property type="term" value="F:GTP binding"/>
    <property type="evidence" value="ECO:0007669"/>
    <property type="project" value="UniProtKB-UniRule"/>
</dbReference>
<keyword evidence="1 8" id="KW-0963">Cytoplasm</keyword>
<evidence type="ECO:0000256" key="8">
    <source>
        <dbReference type="HAMAP-Rule" id="MF_00316"/>
    </source>
</evidence>
<comment type="caution">
    <text evidence="8">Lacks conserved residue(s) required for the propagation of feature annotation.</text>
</comment>
<dbReference type="InterPro" id="IPR029044">
    <property type="entry name" value="Nucleotide-diphossugar_trans"/>
</dbReference>
<comment type="domain">
    <text evidence="8">The N-terminal domain determines nucleotide recognition and specific binding, while the C-terminal domain determines the specific binding to the target protein.</text>
</comment>
<evidence type="ECO:0000256" key="3">
    <source>
        <dbReference type="ARBA" id="ARBA00022723"/>
    </source>
</evidence>
<comment type="caution">
    <text evidence="11">The sequence shown here is derived from an EMBL/GenBank/DDBJ whole genome shotgun (WGS) entry which is preliminary data.</text>
</comment>
<sequence>MDSHKPEAVPATGMSDPDRPRVRGVVLAGGRSTRFGDADKAVATFEGRPLVASVVDAVAAATEEPPLLSVATDDQAERLRNALDGRDVEPVRDDPSLSGPLAGLAAAAAATDAQWLFACACDMPLVSPEGIDALRTRLAETDASGACVDAVVPVVDDYDQPLHALYRRSALDDALDHLAPGDALLTLLDGLAVERVAGDADDDAGAALAEATTNVNTREELAALRERDPTR</sequence>
<dbReference type="Proteomes" id="UP000011626">
    <property type="component" value="Unassembled WGS sequence"/>
</dbReference>
<evidence type="ECO:0000256" key="5">
    <source>
        <dbReference type="ARBA" id="ARBA00022842"/>
    </source>
</evidence>
<name>M0CIT8_9EURY</name>
<dbReference type="PANTHER" id="PTHR19136">
    <property type="entry name" value="MOLYBDENUM COFACTOR GUANYLYLTRANSFERASE"/>
    <property type="match status" value="1"/>
</dbReference>
<feature type="binding site" evidence="8">
    <location>
        <position position="122"/>
    </location>
    <ligand>
        <name>Mg(2+)</name>
        <dbReference type="ChEBI" id="CHEBI:18420"/>
    </ligand>
</feature>
<accession>M0CIT8</accession>
<keyword evidence="6 8" id="KW-0342">GTP-binding</keyword>
<evidence type="ECO:0000256" key="7">
    <source>
        <dbReference type="ARBA" id="ARBA00023150"/>
    </source>
</evidence>
<keyword evidence="7 8" id="KW-0501">Molybdenum cofactor biosynthesis</keyword>
<gene>
    <name evidence="8" type="primary">mobA</name>
    <name evidence="11" type="ORF">C475_17283</name>
</gene>
<feature type="region of interest" description="Disordered" evidence="9">
    <location>
        <begin position="1"/>
        <end position="22"/>
    </location>
</feature>
<keyword evidence="3 8" id="KW-0479">Metal-binding</keyword>
<dbReference type="GO" id="GO:0046872">
    <property type="term" value="F:metal ion binding"/>
    <property type="evidence" value="ECO:0007669"/>
    <property type="project" value="UniProtKB-KW"/>
</dbReference>
<evidence type="ECO:0000256" key="1">
    <source>
        <dbReference type="ARBA" id="ARBA00022490"/>
    </source>
</evidence>
<dbReference type="PATRIC" id="fig|797114.5.peg.3520"/>
<dbReference type="PANTHER" id="PTHR19136:SF81">
    <property type="entry name" value="MOLYBDENUM COFACTOR GUANYLYLTRANSFERASE"/>
    <property type="match status" value="1"/>
</dbReference>
<dbReference type="GO" id="GO:0005737">
    <property type="term" value="C:cytoplasm"/>
    <property type="evidence" value="ECO:0007669"/>
    <property type="project" value="UniProtKB-SubCell"/>
</dbReference>
<dbReference type="InterPro" id="IPR025877">
    <property type="entry name" value="MobA-like_NTP_Trfase"/>
</dbReference>
<keyword evidence="2 8" id="KW-0808">Transferase</keyword>
<evidence type="ECO:0000313" key="11">
    <source>
        <dbReference type="EMBL" id="ELZ22287.1"/>
    </source>
</evidence>
<dbReference type="HAMAP" id="MF_00316">
    <property type="entry name" value="MobA"/>
    <property type="match status" value="1"/>
</dbReference>
<dbReference type="AlphaFoldDB" id="M0CIT8"/>
<comment type="catalytic activity">
    <reaction evidence="8">
        <text>Mo-molybdopterin + GTP + H(+) = Mo-molybdopterin guanine dinucleotide + diphosphate</text>
        <dbReference type="Rhea" id="RHEA:34243"/>
        <dbReference type="ChEBI" id="CHEBI:15378"/>
        <dbReference type="ChEBI" id="CHEBI:33019"/>
        <dbReference type="ChEBI" id="CHEBI:37565"/>
        <dbReference type="ChEBI" id="CHEBI:71302"/>
        <dbReference type="ChEBI" id="CHEBI:71310"/>
        <dbReference type="EC" id="2.7.7.77"/>
    </reaction>
</comment>
<reference evidence="11 12" key="1">
    <citation type="journal article" date="2014" name="PLoS Genet.">
        <title>Phylogenetically driven sequencing of extremely halophilic archaea reveals strategies for static and dynamic osmo-response.</title>
        <authorList>
            <person name="Becker E.A."/>
            <person name="Seitzer P.M."/>
            <person name="Tritt A."/>
            <person name="Larsen D."/>
            <person name="Krusor M."/>
            <person name="Yao A.I."/>
            <person name="Wu D."/>
            <person name="Madern D."/>
            <person name="Eisen J.A."/>
            <person name="Darling A.E."/>
            <person name="Facciotti M.T."/>
        </authorList>
    </citation>
    <scope>NUCLEOTIDE SEQUENCE [LARGE SCALE GENOMIC DNA]</scope>
    <source>
        <strain evidence="11 12">2-9-1</strain>
    </source>
</reference>
<dbReference type="SUPFAM" id="SSF53448">
    <property type="entry name" value="Nucleotide-diphospho-sugar transferases"/>
    <property type="match status" value="1"/>
</dbReference>